<dbReference type="FunFam" id="1.10.10.410:FF:000001">
    <property type="entry name" value="Aspartyl/glutamyl-tRNA(Asn/Gln) amidotransferase subunit B"/>
    <property type="match status" value="1"/>
</dbReference>
<dbReference type="NCBIfam" id="NF004014">
    <property type="entry name" value="PRK05477.1-4"/>
    <property type="match status" value="1"/>
</dbReference>
<comment type="function">
    <text evidence="8 11">Allows the formation of correctly charged Asn-tRNA(Asn) or Gln-tRNA(Gln) through the transamidation of misacylated Asp-tRNA(Asn) or Glu-tRNA(Gln) in organisms which lack either or both of asparaginyl-tRNA or glutaminyl-tRNA synthetases. The reaction takes place in the presence of glutamine and ATP through an activated phospho-Asp-tRNA(Asn) or phospho-Glu-tRNA(Gln).</text>
</comment>
<dbReference type="InterPro" id="IPR003789">
    <property type="entry name" value="Asn/Gln_tRNA_amidoTrase-B-like"/>
</dbReference>
<dbReference type="InterPro" id="IPR042114">
    <property type="entry name" value="GatB_C_1"/>
</dbReference>
<dbReference type="InterPro" id="IPR004413">
    <property type="entry name" value="GatB"/>
</dbReference>
<dbReference type="GO" id="GO:0006412">
    <property type="term" value="P:translation"/>
    <property type="evidence" value="ECO:0007669"/>
    <property type="project" value="UniProtKB-UniRule"/>
</dbReference>
<dbReference type="InterPro" id="IPR017958">
    <property type="entry name" value="Gln-tRNA_amidoTrfase_suB_CS"/>
</dbReference>
<dbReference type="NCBIfam" id="TIGR00133">
    <property type="entry name" value="gatB"/>
    <property type="match status" value="1"/>
</dbReference>
<evidence type="ECO:0000256" key="1">
    <source>
        <dbReference type="ARBA" id="ARBA00005306"/>
    </source>
</evidence>
<dbReference type="Gene3D" id="1.10.10.410">
    <property type="match status" value="1"/>
</dbReference>
<evidence type="ECO:0000256" key="7">
    <source>
        <dbReference type="ARBA" id="ARBA00022917"/>
    </source>
</evidence>
<dbReference type="AlphaFoldDB" id="A0A8J3D4U5"/>
<organism evidence="13 14">
    <name type="scientific">Persicitalea jodogahamensis</name>
    <dbReference type="NCBI Taxonomy" id="402147"/>
    <lineage>
        <taxon>Bacteria</taxon>
        <taxon>Pseudomonadati</taxon>
        <taxon>Bacteroidota</taxon>
        <taxon>Cytophagia</taxon>
        <taxon>Cytophagales</taxon>
        <taxon>Spirosomataceae</taxon>
        <taxon>Persicitalea</taxon>
    </lineage>
</organism>
<proteinExistence type="inferred from homology"/>
<keyword evidence="14" id="KW-1185">Reference proteome</keyword>
<evidence type="ECO:0000256" key="6">
    <source>
        <dbReference type="ARBA" id="ARBA00022840"/>
    </source>
</evidence>
<dbReference type="SUPFAM" id="SSF55931">
    <property type="entry name" value="Glutamine synthetase/guanido kinase"/>
    <property type="match status" value="1"/>
</dbReference>
<dbReference type="GO" id="GO:0050567">
    <property type="term" value="F:glutaminyl-tRNA synthase (glutamine-hydrolyzing) activity"/>
    <property type="evidence" value="ECO:0007669"/>
    <property type="project" value="UniProtKB-UniRule"/>
</dbReference>
<sequence>MTSTEFTPTELPDELLEKYETVIGLEVHCQLLTDSKLFASDTNRFGGEPNTHISPLTLALPGTLPKLNQKAVEYAVRLGLACGCDISRHTIFDRKNYFYPDLPKGYQISQDKAPICVGGGVTVTTKDQENNPVERTIRFHHIHLEEDAGKSVHDGSSSDTQLDYNRAGTPLVEMVSEPDLRSAEETGAFVTEIRRLVRYLDISDGNMEEGSLRCDVNVSVRPFGQEEYGTKVEIKNMNSIRNIMRAVEYERRRQVSALENGDALFQETRMFDAETGETYGMRVKETMNDYRYFPDPDLCPVELTEERVQAIKSQMPALPRELREKFVSQYGIPAYDAELLTDTRDMARYFEELCGLTTHYKTASNWLMGPVRSYLNESGTEIAAFPLTPGTLAELIELIETQVISHSVATQKAFPALLEEPGRSPRELAEASDWLQNRNTNELETLVEEVLQSMPDKVKAYQKGKKGLMGLFVGEVMKKSKGKGDPKMINQLLAQKLN</sequence>
<dbReference type="Pfam" id="PF02637">
    <property type="entry name" value="GatB_Yqey"/>
    <property type="match status" value="1"/>
</dbReference>
<dbReference type="EC" id="6.3.5.-" evidence="11"/>
<keyword evidence="6 11" id="KW-0067">ATP-binding</keyword>
<evidence type="ECO:0000256" key="2">
    <source>
        <dbReference type="ARBA" id="ARBA00011123"/>
    </source>
</evidence>
<dbReference type="SUPFAM" id="SSF89095">
    <property type="entry name" value="GatB/YqeY motif"/>
    <property type="match status" value="1"/>
</dbReference>
<dbReference type="RefSeq" id="WP_189562410.1">
    <property type="nucleotide sequence ID" value="NZ_BMXF01000001.1"/>
</dbReference>
<comment type="subunit">
    <text evidence="2 11">Heterotrimer of A, B and C subunits.</text>
</comment>
<keyword evidence="4 11" id="KW-0436">Ligase</keyword>
<evidence type="ECO:0000256" key="9">
    <source>
        <dbReference type="ARBA" id="ARBA00047380"/>
    </source>
</evidence>
<dbReference type="InterPro" id="IPR023168">
    <property type="entry name" value="GatB_Yqey_C_2"/>
</dbReference>
<evidence type="ECO:0000256" key="5">
    <source>
        <dbReference type="ARBA" id="ARBA00022741"/>
    </source>
</evidence>
<comment type="catalytic activity">
    <reaction evidence="9 11">
        <text>L-aspartyl-tRNA(Asn) + L-glutamine + ATP + H2O = L-asparaginyl-tRNA(Asn) + L-glutamate + ADP + phosphate + 2 H(+)</text>
        <dbReference type="Rhea" id="RHEA:14513"/>
        <dbReference type="Rhea" id="RHEA-COMP:9674"/>
        <dbReference type="Rhea" id="RHEA-COMP:9677"/>
        <dbReference type="ChEBI" id="CHEBI:15377"/>
        <dbReference type="ChEBI" id="CHEBI:15378"/>
        <dbReference type="ChEBI" id="CHEBI:29985"/>
        <dbReference type="ChEBI" id="CHEBI:30616"/>
        <dbReference type="ChEBI" id="CHEBI:43474"/>
        <dbReference type="ChEBI" id="CHEBI:58359"/>
        <dbReference type="ChEBI" id="CHEBI:78515"/>
        <dbReference type="ChEBI" id="CHEBI:78516"/>
        <dbReference type="ChEBI" id="CHEBI:456216"/>
    </reaction>
</comment>
<comment type="catalytic activity">
    <reaction evidence="10 11">
        <text>L-glutamyl-tRNA(Gln) + L-glutamine + ATP + H2O = L-glutaminyl-tRNA(Gln) + L-glutamate + ADP + phosphate + H(+)</text>
        <dbReference type="Rhea" id="RHEA:17521"/>
        <dbReference type="Rhea" id="RHEA-COMP:9681"/>
        <dbReference type="Rhea" id="RHEA-COMP:9684"/>
        <dbReference type="ChEBI" id="CHEBI:15377"/>
        <dbReference type="ChEBI" id="CHEBI:15378"/>
        <dbReference type="ChEBI" id="CHEBI:29985"/>
        <dbReference type="ChEBI" id="CHEBI:30616"/>
        <dbReference type="ChEBI" id="CHEBI:43474"/>
        <dbReference type="ChEBI" id="CHEBI:58359"/>
        <dbReference type="ChEBI" id="CHEBI:78520"/>
        <dbReference type="ChEBI" id="CHEBI:78521"/>
        <dbReference type="ChEBI" id="CHEBI:456216"/>
    </reaction>
</comment>
<feature type="domain" description="Asn/Gln amidotransferase" evidence="12">
    <location>
        <begin position="348"/>
        <end position="497"/>
    </location>
</feature>
<evidence type="ECO:0000313" key="13">
    <source>
        <dbReference type="EMBL" id="GHB52440.1"/>
    </source>
</evidence>
<dbReference type="HAMAP" id="MF_00121">
    <property type="entry name" value="GatB"/>
    <property type="match status" value="1"/>
</dbReference>
<dbReference type="EMBL" id="BMXF01000001">
    <property type="protein sequence ID" value="GHB52440.1"/>
    <property type="molecule type" value="Genomic_DNA"/>
</dbReference>
<name>A0A8J3D4U5_9BACT</name>
<dbReference type="NCBIfam" id="NF004012">
    <property type="entry name" value="PRK05477.1-2"/>
    <property type="match status" value="1"/>
</dbReference>
<dbReference type="SMART" id="SM00845">
    <property type="entry name" value="GatB_Yqey"/>
    <property type="match status" value="1"/>
</dbReference>
<comment type="caution">
    <text evidence="13">The sequence shown here is derived from an EMBL/GenBank/DDBJ whole genome shotgun (WGS) entry which is preliminary data.</text>
</comment>
<evidence type="ECO:0000259" key="12">
    <source>
        <dbReference type="SMART" id="SM00845"/>
    </source>
</evidence>
<comment type="similarity">
    <text evidence="1 11">Belongs to the GatB/GatE family. GatB subfamily.</text>
</comment>
<accession>A0A8J3D4U5</accession>
<dbReference type="Gene3D" id="1.10.150.380">
    <property type="entry name" value="GatB domain, N-terminal subdomain"/>
    <property type="match status" value="1"/>
</dbReference>
<keyword evidence="7 11" id="KW-0648">Protein biosynthesis</keyword>
<dbReference type="Pfam" id="PF02934">
    <property type="entry name" value="GatB_N"/>
    <property type="match status" value="1"/>
</dbReference>
<dbReference type="PANTHER" id="PTHR11659:SF4">
    <property type="entry name" value="ASPARTYL_GLUTAMYL-TRNA(GLN) AMIDOTRANSFERASE SUBUNIT B_E CATALYTIC DOMAIN-CONTAINING PROTEIN"/>
    <property type="match status" value="1"/>
</dbReference>
<evidence type="ECO:0000256" key="4">
    <source>
        <dbReference type="ARBA" id="ARBA00022598"/>
    </source>
</evidence>
<keyword evidence="5 11" id="KW-0547">Nucleotide-binding</keyword>
<evidence type="ECO:0000256" key="8">
    <source>
        <dbReference type="ARBA" id="ARBA00024799"/>
    </source>
</evidence>
<dbReference type="PANTHER" id="PTHR11659">
    <property type="entry name" value="GLUTAMYL-TRNA GLN AMIDOTRANSFERASE SUBUNIT B MITOCHONDRIAL AND PROKARYOTIC PET112-RELATED"/>
    <property type="match status" value="1"/>
</dbReference>
<evidence type="ECO:0000256" key="3">
    <source>
        <dbReference type="ARBA" id="ARBA00016923"/>
    </source>
</evidence>
<evidence type="ECO:0000313" key="14">
    <source>
        <dbReference type="Proteomes" id="UP000598271"/>
    </source>
</evidence>
<dbReference type="GO" id="GO:0005524">
    <property type="term" value="F:ATP binding"/>
    <property type="evidence" value="ECO:0007669"/>
    <property type="project" value="UniProtKB-KW"/>
</dbReference>
<dbReference type="InterPro" id="IPR014746">
    <property type="entry name" value="Gln_synth/guanido_kin_cat_dom"/>
</dbReference>
<dbReference type="InterPro" id="IPR017959">
    <property type="entry name" value="Asn/Gln-tRNA_amidoTrfase_suB/E"/>
</dbReference>
<dbReference type="Proteomes" id="UP000598271">
    <property type="component" value="Unassembled WGS sequence"/>
</dbReference>
<gene>
    <name evidence="11 13" type="primary">gatB</name>
    <name evidence="13" type="ORF">GCM10007390_01360</name>
</gene>
<evidence type="ECO:0000256" key="11">
    <source>
        <dbReference type="HAMAP-Rule" id="MF_00121"/>
    </source>
</evidence>
<reference evidence="13 14" key="1">
    <citation type="journal article" date="2014" name="Int. J. Syst. Evol. Microbiol.">
        <title>Complete genome sequence of Corynebacterium casei LMG S-19264T (=DSM 44701T), isolated from a smear-ripened cheese.</title>
        <authorList>
            <consortium name="US DOE Joint Genome Institute (JGI-PGF)"/>
            <person name="Walter F."/>
            <person name="Albersmeier A."/>
            <person name="Kalinowski J."/>
            <person name="Ruckert C."/>
        </authorList>
    </citation>
    <scope>NUCLEOTIDE SEQUENCE [LARGE SCALE GENOMIC DNA]</scope>
    <source>
        <strain evidence="13 14">KCTC 12866</strain>
    </source>
</reference>
<dbReference type="InterPro" id="IPR006075">
    <property type="entry name" value="Asn/Gln-tRNA_Trfase_suB/E_cat"/>
</dbReference>
<protein>
    <recommendedName>
        <fullName evidence="3 11">Aspartyl/glutamyl-tRNA(Asn/Gln) amidotransferase subunit B</fullName>
        <shortName evidence="11">Asp/Glu-ADT subunit B</shortName>
        <ecNumber evidence="11">6.3.5.-</ecNumber>
    </recommendedName>
</protein>
<evidence type="ECO:0000256" key="10">
    <source>
        <dbReference type="ARBA" id="ARBA00047913"/>
    </source>
</evidence>
<dbReference type="InterPro" id="IPR018027">
    <property type="entry name" value="Asn/Gln_amidotransferase"/>
</dbReference>
<dbReference type="PROSITE" id="PS01234">
    <property type="entry name" value="GATB"/>
    <property type="match status" value="1"/>
</dbReference>